<name>A0A2N5UD19_9BASI</name>
<accession>A0A2N5UD19</accession>
<keyword evidence="4" id="KW-1185">Reference proteome</keyword>
<evidence type="ECO:0000313" key="5">
    <source>
        <dbReference type="Proteomes" id="UP000235392"/>
    </source>
</evidence>
<evidence type="ECO:0000313" key="4">
    <source>
        <dbReference type="Proteomes" id="UP000235388"/>
    </source>
</evidence>
<organism evidence="2 4">
    <name type="scientific">Puccinia coronata f. sp. avenae</name>
    <dbReference type="NCBI Taxonomy" id="200324"/>
    <lineage>
        <taxon>Eukaryota</taxon>
        <taxon>Fungi</taxon>
        <taxon>Dikarya</taxon>
        <taxon>Basidiomycota</taxon>
        <taxon>Pucciniomycotina</taxon>
        <taxon>Pucciniomycetes</taxon>
        <taxon>Pucciniales</taxon>
        <taxon>Pucciniaceae</taxon>
        <taxon>Puccinia</taxon>
    </lineage>
</organism>
<gene>
    <name evidence="2" type="ORF">PCANC_19066</name>
    <name evidence="3" type="ORF">PCASD_06476</name>
</gene>
<dbReference type="Proteomes" id="UP000235388">
    <property type="component" value="Unassembled WGS sequence"/>
</dbReference>
<proteinExistence type="predicted"/>
<evidence type="ECO:0008006" key="6">
    <source>
        <dbReference type="Google" id="ProtNLM"/>
    </source>
</evidence>
<dbReference type="AlphaFoldDB" id="A0A2N5UD19"/>
<reference evidence="4 5" key="1">
    <citation type="submission" date="2017-11" db="EMBL/GenBank/DDBJ databases">
        <title>De novo assembly and phasing of dikaryotic genomes from two isolates of Puccinia coronata f. sp. avenae, the causal agent of oat crown rust.</title>
        <authorList>
            <person name="Miller M.E."/>
            <person name="Zhang Y."/>
            <person name="Omidvar V."/>
            <person name="Sperschneider J."/>
            <person name="Schwessinger B."/>
            <person name="Raley C."/>
            <person name="Palmer J.M."/>
            <person name="Garnica D."/>
            <person name="Upadhyaya N."/>
            <person name="Rathjen J."/>
            <person name="Taylor J.M."/>
            <person name="Park R.F."/>
            <person name="Dodds P.N."/>
            <person name="Hirsch C.D."/>
            <person name="Kianian S.F."/>
            <person name="Figueroa M."/>
        </authorList>
    </citation>
    <scope>NUCLEOTIDE SEQUENCE [LARGE SCALE GENOMIC DNA]</scope>
    <source>
        <strain evidence="2">12NC29</strain>
        <strain evidence="3">12SD80</strain>
    </source>
</reference>
<dbReference type="EMBL" id="PGCI01000062">
    <property type="protein sequence ID" value="PLW43937.1"/>
    <property type="molecule type" value="Genomic_DNA"/>
</dbReference>
<dbReference type="EMBL" id="PGCJ01000254">
    <property type="protein sequence ID" value="PLW35596.1"/>
    <property type="molecule type" value="Genomic_DNA"/>
</dbReference>
<evidence type="ECO:0000256" key="1">
    <source>
        <dbReference type="SAM" id="MobiDB-lite"/>
    </source>
</evidence>
<evidence type="ECO:0000313" key="2">
    <source>
        <dbReference type="EMBL" id="PLW35596.1"/>
    </source>
</evidence>
<protein>
    <recommendedName>
        <fullName evidence="6">Ig-like domain-containing protein</fullName>
    </recommendedName>
</protein>
<dbReference type="Proteomes" id="UP000235392">
    <property type="component" value="Unassembled WGS sequence"/>
</dbReference>
<comment type="caution">
    <text evidence="2">The sequence shown here is derived from an EMBL/GenBank/DDBJ whole genome shotgun (WGS) entry which is preliminary data.</text>
</comment>
<sequence length="185" mass="19979">MSPEDAFQKAPTHTKSVRWMLSGQLLVVPEAASGHYPWTLSKSVLLEVNRGTVPRPPNSGQPMAVQKAGISESGKYTCVRAAGCQAQPPLRNSWGGTDHPAGPTGTPLAPAMLFLFVLSSPLIEKKCFLLNRKGTLGYLQLSPVPVLSRTRRTQHPWIPKKTVPSPVSFGSEPGVPVRHGDGFQH</sequence>
<feature type="region of interest" description="Disordered" evidence="1">
    <location>
        <begin position="157"/>
        <end position="185"/>
    </location>
</feature>
<evidence type="ECO:0000313" key="3">
    <source>
        <dbReference type="EMBL" id="PLW43937.1"/>
    </source>
</evidence>